<dbReference type="EMBL" id="ANIY01002853">
    <property type="protein sequence ID" value="ETP38927.1"/>
    <property type="molecule type" value="Genomic_DNA"/>
</dbReference>
<comment type="caution">
    <text evidence="2">The sequence shown here is derived from an EMBL/GenBank/DDBJ whole genome shotgun (WGS) entry which is preliminary data.</text>
</comment>
<evidence type="ECO:0000256" key="1">
    <source>
        <dbReference type="SAM" id="MobiDB-lite"/>
    </source>
</evidence>
<dbReference type="Proteomes" id="UP000018948">
    <property type="component" value="Unassembled WGS sequence"/>
</dbReference>
<name>W2YUU6_PHYNI</name>
<evidence type="ECO:0000313" key="2">
    <source>
        <dbReference type="EMBL" id="ETP38927.1"/>
    </source>
</evidence>
<feature type="region of interest" description="Disordered" evidence="1">
    <location>
        <begin position="45"/>
        <end position="72"/>
    </location>
</feature>
<reference evidence="2 3" key="1">
    <citation type="submission" date="2013-11" db="EMBL/GenBank/DDBJ databases">
        <title>The Genome Sequence of Phytophthora parasitica P10297.</title>
        <authorList>
            <consortium name="The Broad Institute Genomics Platform"/>
            <person name="Russ C."/>
            <person name="Tyler B."/>
            <person name="Panabieres F."/>
            <person name="Shan W."/>
            <person name="Tripathy S."/>
            <person name="Grunwald N."/>
            <person name="Machado M."/>
            <person name="Johnson C.S."/>
            <person name="Walker B."/>
            <person name="Young S.K."/>
            <person name="Zeng Q."/>
            <person name="Gargeya S."/>
            <person name="Fitzgerald M."/>
            <person name="Haas B."/>
            <person name="Abouelleil A."/>
            <person name="Allen A.W."/>
            <person name="Alvarado L."/>
            <person name="Arachchi H.M."/>
            <person name="Berlin A.M."/>
            <person name="Chapman S.B."/>
            <person name="Gainer-Dewar J."/>
            <person name="Goldberg J."/>
            <person name="Griggs A."/>
            <person name="Gujja S."/>
            <person name="Hansen M."/>
            <person name="Howarth C."/>
            <person name="Imamovic A."/>
            <person name="Ireland A."/>
            <person name="Larimer J."/>
            <person name="McCowan C."/>
            <person name="Murphy C."/>
            <person name="Pearson M."/>
            <person name="Poon T.W."/>
            <person name="Priest M."/>
            <person name="Roberts A."/>
            <person name="Saif S."/>
            <person name="Shea T."/>
            <person name="Sisk P."/>
            <person name="Sykes S."/>
            <person name="Wortman J."/>
            <person name="Nusbaum C."/>
            <person name="Birren B."/>
        </authorList>
    </citation>
    <scope>NUCLEOTIDE SEQUENCE [LARGE SCALE GENOMIC DNA]</scope>
    <source>
        <strain evidence="2 3">P10297</strain>
    </source>
</reference>
<protein>
    <submittedName>
        <fullName evidence="2">Uncharacterized protein</fullName>
    </submittedName>
</protein>
<sequence length="116" mass="13197">MMPAANSAQRLWWSFRISVCWDAVPRLTGRETTCKGLHLRAGQTGFAKRQTVRRDNKTNEDSEENWNGNGRKMAGTVTVTKIKWILYQPGYIQGEQTLRGSIADNRDQRRGDVGLD</sequence>
<dbReference type="AlphaFoldDB" id="W2YUU6"/>
<evidence type="ECO:0000313" key="3">
    <source>
        <dbReference type="Proteomes" id="UP000018948"/>
    </source>
</evidence>
<gene>
    <name evidence="2" type="ORF">F442_13564</name>
</gene>
<proteinExistence type="predicted"/>
<organism evidence="2 3">
    <name type="scientific">Phytophthora nicotianae P10297</name>
    <dbReference type="NCBI Taxonomy" id="1317064"/>
    <lineage>
        <taxon>Eukaryota</taxon>
        <taxon>Sar</taxon>
        <taxon>Stramenopiles</taxon>
        <taxon>Oomycota</taxon>
        <taxon>Peronosporomycetes</taxon>
        <taxon>Peronosporales</taxon>
        <taxon>Peronosporaceae</taxon>
        <taxon>Phytophthora</taxon>
    </lineage>
</organism>
<accession>W2YUU6</accession>